<feature type="region of interest" description="Disordered" evidence="11">
    <location>
        <begin position="4414"/>
        <end position="4759"/>
    </location>
</feature>
<dbReference type="Gene3D" id="3.40.50.410">
    <property type="entry name" value="von Willebrand factor, type A domain"/>
    <property type="match status" value="1"/>
</dbReference>
<evidence type="ECO:0000256" key="3">
    <source>
        <dbReference type="ARBA" id="ARBA00007188"/>
    </source>
</evidence>
<dbReference type="InterPro" id="IPR040848">
    <property type="entry name" value="AAA_lid_7"/>
</dbReference>
<dbReference type="GO" id="GO:0005654">
    <property type="term" value="C:nucleoplasm"/>
    <property type="evidence" value="ECO:0007669"/>
    <property type="project" value="UniProtKB-SubCell"/>
</dbReference>
<evidence type="ECO:0000256" key="6">
    <source>
        <dbReference type="ARBA" id="ARBA00022840"/>
    </source>
</evidence>
<feature type="compositionally biased region" description="Basic and acidic residues" evidence="11">
    <location>
        <begin position="4817"/>
        <end position="4831"/>
    </location>
</feature>
<dbReference type="InterPro" id="IPR012099">
    <property type="entry name" value="Midasin"/>
</dbReference>
<comment type="function">
    <text evidence="9">Nuclear chaperone required for maturation and nuclear export of pre-60S ribosome subunits.</text>
</comment>
<dbReference type="InterPro" id="IPR041190">
    <property type="entry name" value="Midasin_AAA_lid_5"/>
</dbReference>
<name>A0AAD5U8B5_9FUNG</name>
<dbReference type="EMBL" id="JADGJW010000077">
    <property type="protein sequence ID" value="KAJ3224894.1"/>
    <property type="molecule type" value="Genomic_DNA"/>
</dbReference>
<reference evidence="13" key="1">
    <citation type="submission" date="2020-05" db="EMBL/GenBank/DDBJ databases">
        <title>Phylogenomic resolution of chytrid fungi.</title>
        <authorList>
            <person name="Stajich J.E."/>
            <person name="Amses K."/>
            <person name="Simmons R."/>
            <person name="Seto K."/>
            <person name="Myers J."/>
            <person name="Bonds A."/>
            <person name="Quandt C.A."/>
            <person name="Barry K."/>
            <person name="Liu P."/>
            <person name="Grigoriev I."/>
            <person name="Longcore J.E."/>
            <person name="James T.Y."/>
        </authorList>
    </citation>
    <scope>NUCLEOTIDE SEQUENCE</scope>
    <source>
        <strain evidence="13">JEL0476</strain>
    </source>
</reference>
<feature type="compositionally biased region" description="Acidic residues" evidence="11">
    <location>
        <begin position="4609"/>
        <end position="4621"/>
    </location>
</feature>
<dbReference type="FunFam" id="3.40.50.300:FF:000142">
    <property type="entry name" value="Midasin"/>
    <property type="match status" value="1"/>
</dbReference>
<organism evidence="13 14">
    <name type="scientific">Clydaea vesicula</name>
    <dbReference type="NCBI Taxonomy" id="447962"/>
    <lineage>
        <taxon>Eukaryota</taxon>
        <taxon>Fungi</taxon>
        <taxon>Fungi incertae sedis</taxon>
        <taxon>Chytridiomycota</taxon>
        <taxon>Chytridiomycota incertae sedis</taxon>
        <taxon>Chytridiomycetes</taxon>
        <taxon>Lobulomycetales</taxon>
        <taxon>Lobulomycetaceae</taxon>
        <taxon>Clydaea</taxon>
    </lineage>
</organism>
<dbReference type="Pfam" id="PF17867">
    <property type="entry name" value="AAA_lid_7"/>
    <property type="match status" value="3"/>
</dbReference>
<feature type="compositionally biased region" description="Basic and acidic residues" evidence="11">
    <location>
        <begin position="4487"/>
        <end position="4496"/>
    </location>
</feature>
<evidence type="ECO:0000256" key="10">
    <source>
        <dbReference type="SAM" id="Coils"/>
    </source>
</evidence>
<dbReference type="InterPro" id="IPR048617">
    <property type="entry name" value="MDN1_AAA_lid_4"/>
</dbReference>
<dbReference type="Pfam" id="PF07728">
    <property type="entry name" value="AAA_5"/>
    <property type="match status" value="8"/>
</dbReference>
<feature type="compositionally biased region" description="Acidic residues" evidence="11">
    <location>
        <begin position="4665"/>
        <end position="4675"/>
    </location>
</feature>
<feature type="compositionally biased region" description="Acidic residues" evidence="11">
    <location>
        <begin position="4630"/>
        <end position="4647"/>
    </location>
</feature>
<evidence type="ECO:0000313" key="14">
    <source>
        <dbReference type="Proteomes" id="UP001211065"/>
    </source>
</evidence>
<dbReference type="InterPro" id="IPR027417">
    <property type="entry name" value="P-loop_NTPase"/>
</dbReference>
<feature type="coiled-coil region" evidence="10">
    <location>
        <begin position="4907"/>
        <end position="4934"/>
    </location>
</feature>
<dbReference type="InterPro" id="IPR002035">
    <property type="entry name" value="VWF_A"/>
</dbReference>
<proteinExistence type="inferred from homology"/>
<dbReference type="GO" id="GO:0005524">
    <property type="term" value="F:ATP binding"/>
    <property type="evidence" value="ECO:0007669"/>
    <property type="project" value="UniProtKB-KW"/>
</dbReference>
<keyword evidence="10" id="KW-0175">Coiled coil</keyword>
<feature type="region of interest" description="Disordered" evidence="11">
    <location>
        <begin position="4347"/>
        <end position="4401"/>
    </location>
</feature>
<evidence type="ECO:0000256" key="9">
    <source>
        <dbReference type="PIRNR" id="PIRNR010340"/>
    </source>
</evidence>
<evidence type="ECO:0000256" key="7">
    <source>
        <dbReference type="ARBA" id="ARBA00023186"/>
    </source>
</evidence>
<dbReference type="GO" id="GO:0000055">
    <property type="term" value="P:ribosomal large subunit export from nucleus"/>
    <property type="evidence" value="ECO:0007669"/>
    <property type="project" value="TreeGrafter"/>
</dbReference>
<dbReference type="InterPro" id="IPR003593">
    <property type="entry name" value="AAA+_ATPase"/>
</dbReference>
<dbReference type="FunFam" id="3.40.50.300:FF:001384">
    <property type="entry name" value="Midasin"/>
    <property type="match status" value="1"/>
</dbReference>
<evidence type="ECO:0000256" key="1">
    <source>
        <dbReference type="ARBA" id="ARBA00004604"/>
    </source>
</evidence>
<feature type="region of interest" description="Disordered" evidence="11">
    <location>
        <begin position="4813"/>
        <end position="4835"/>
    </location>
</feature>
<dbReference type="Gene3D" id="3.40.50.300">
    <property type="entry name" value="P-loop containing nucleotide triphosphate hydrolases"/>
    <property type="match status" value="6"/>
</dbReference>
<keyword evidence="5 9" id="KW-0547">Nucleotide-binding</keyword>
<dbReference type="Pfam" id="PF21108">
    <property type="entry name" value="MDN1_4th"/>
    <property type="match status" value="1"/>
</dbReference>
<dbReference type="GO" id="GO:0016887">
    <property type="term" value="F:ATP hydrolysis activity"/>
    <property type="evidence" value="ECO:0007669"/>
    <property type="project" value="InterPro"/>
</dbReference>
<dbReference type="PANTHER" id="PTHR48103:SF2">
    <property type="entry name" value="MIDASIN"/>
    <property type="match status" value="1"/>
</dbReference>
<dbReference type="GO" id="GO:0005730">
    <property type="term" value="C:nucleolus"/>
    <property type="evidence" value="ECO:0007669"/>
    <property type="project" value="UniProtKB-SubCell"/>
</dbReference>
<evidence type="ECO:0000259" key="12">
    <source>
        <dbReference type="PROSITE" id="PS50234"/>
    </source>
</evidence>
<dbReference type="SMART" id="SM00382">
    <property type="entry name" value="AAA"/>
    <property type="match status" value="6"/>
</dbReference>
<dbReference type="InterPro" id="IPR011704">
    <property type="entry name" value="ATPase_dyneun-rel_AAA"/>
</dbReference>
<feature type="compositionally biased region" description="Basic and acidic residues" evidence="11">
    <location>
        <begin position="4529"/>
        <end position="4540"/>
    </location>
</feature>
<feature type="compositionally biased region" description="Acidic residues" evidence="11">
    <location>
        <begin position="4559"/>
        <end position="4577"/>
    </location>
</feature>
<dbReference type="PROSITE" id="PS50234">
    <property type="entry name" value="VWFA"/>
    <property type="match status" value="1"/>
</dbReference>
<dbReference type="SUPFAM" id="SSF52540">
    <property type="entry name" value="P-loop containing nucleoside triphosphate hydrolases"/>
    <property type="match status" value="6"/>
</dbReference>
<dbReference type="GO" id="GO:0000027">
    <property type="term" value="P:ribosomal large subunit assembly"/>
    <property type="evidence" value="ECO:0007669"/>
    <property type="project" value="InterPro"/>
</dbReference>
<dbReference type="Pfam" id="PF17865">
    <property type="entry name" value="AAA_lid_5"/>
    <property type="match status" value="1"/>
</dbReference>
<feature type="compositionally biased region" description="Basic and acidic residues" evidence="11">
    <location>
        <begin position="4549"/>
        <end position="4558"/>
    </location>
</feature>
<keyword evidence="7 9" id="KW-0143">Chaperone</keyword>
<comment type="similarity">
    <text evidence="3 9">Belongs to the midasin family.</text>
</comment>
<dbReference type="CDD" id="cd00267">
    <property type="entry name" value="ABC_ATPase"/>
    <property type="match status" value="1"/>
</dbReference>
<dbReference type="CDD" id="cd00009">
    <property type="entry name" value="AAA"/>
    <property type="match status" value="2"/>
</dbReference>
<evidence type="ECO:0000256" key="5">
    <source>
        <dbReference type="ARBA" id="ARBA00022741"/>
    </source>
</evidence>
<dbReference type="PIRSF" id="PIRSF010340">
    <property type="entry name" value="Midasin"/>
    <property type="match status" value="1"/>
</dbReference>
<feature type="compositionally biased region" description="Acidic residues" evidence="11">
    <location>
        <begin position="4432"/>
        <end position="4448"/>
    </location>
</feature>
<evidence type="ECO:0000256" key="2">
    <source>
        <dbReference type="ARBA" id="ARBA00004642"/>
    </source>
</evidence>
<feature type="compositionally biased region" description="Polar residues" evidence="11">
    <location>
        <begin position="4709"/>
        <end position="4728"/>
    </location>
</feature>
<feature type="compositionally biased region" description="Basic and acidic residues" evidence="11">
    <location>
        <begin position="4676"/>
        <end position="4685"/>
    </location>
</feature>
<evidence type="ECO:0000256" key="4">
    <source>
        <dbReference type="ARBA" id="ARBA00017143"/>
    </source>
</evidence>
<comment type="subcellular location">
    <subcellularLocation>
        <location evidence="1">Nucleus</location>
        <location evidence="1">Nucleolus</location>
    </subcellularLocation>
    <subcellularLocation>
        <location evidence="2">Nucleus</location>
        <location evidence="2">Nucleoplasm</location>
    </subcellularLocation>
</comment>
<dbReference type="InterPro" id="IPR036465">
    <property type="entry name" value="vWFA_dom_sf"/>
</dbReference>
<evidence type="ECO:0000256" key="8">
    <source>
        <dbReference type="ARBA" id="ARBA00023242"/>
    </source>
</evidence>
<keyword evidence="14" id="KW-1185">Reference proteome</keyword>
<comment type="caution">
    <text evidence="13">The sequence shown here is derived from an EMBL/GenBank/DDBJ whole genome shotgun (WGS) entry which is preliminary data.</text>
</comment>
<dbReference type="FunFam" id="3.40.50.300:FF:001053">
    <property type="entry name" value="Midasin"/>
    <property type="match status" value="1"/>
</dbReference>
<dbReference type="FunFam" id="3.40.50.300:FF:000582">
    <property type="entry name" value="Midasin"/>
    <property type="match status" value="1"/>
</dbReference>
<feature type="region of interest" description="Disordered" evidence="11">
    <location>
        <begin position="4853"/>
        <end position="4882"/>
    </location>
</feature>
<protein>
    <recommendedName>
        <fullName evidence="4 9">Midasin</fullName>
    </recommendedName>
</protein>
<feature type="domain" description="VWFA" evidence="12">
    <location>
        <begin position="5032"/>
        <end position="5226"/>
    </location>
</feature>
<feature type="compositionally biased region" description="Polar residues" evidence="11">
    <location>
        <begin position="4859"/>
        <end position="4870"/>
    </location>
</feature>
<dbReference type="Proteomes" id="UP001211065">
    <property type="component" value="Unassembled WGS sequence"/>
</dbReference>
<dbReference type="InterPro" id="IPR025662">
    <property type="entry name" value="Sigma_54_int_dom_ATP-bd_1"/>
</dbReference>
<feature type="compositionally biased region" description="Acidic residues" evidence="11">
    <location>
        <begin position="4414"/>
        <end position="4425"/>
    </location>
</feature>
<sequence>MFDWTALYKLTDCSNSIIRAYAAHTVAIITGMSDKEKTIFLSKKISDSVNFIQENFNEEKKKFEFNLNSASFLPIFEIMELDTDAKLQSFTIYNADIDNSVNDDDTDLIMTEDDLSKYTIYMCGVLLPKPFQTGKSVLNVTKRGLVHTDSTKEYLERIALAVSMRTPILLEGYSGVGKTALIEEAALINGYPDLLKIHLGDQTDSKVLLGTYVATATPGTFRWQPGVLTTAVAEGKWILIEDINLAPTEVISILIPLLESRTLFIPSRGEKVIPKDGFRIFATKTISSKNSYKEKIVANGLWEKIEVKPLSRIELMEVVKISFPSLTSVVSIIVAAFEAVMVEFNKANYGSIGGSHRSLSVRDLIKWCERLEARKVFADSQNSSLMDVDGENEDNVGLELELKENLFREACDCFVSMISSETLRNSILSNLGYTLSIPNHRIDFYINVFVPSIQASTSSIQAGRVELKKFESNRYMMHSGTFATLSHSRRLMEKLAVCIFMNEPVLLVGETGTGKTTVVQHLAGLLNKNLQVVNMSQQSDSSDLLGGFKPVDTRHLAKPLKLKFDILFKKTFSVKKNANFLEVVEKVYSKSKWQQLLTAFFNAFSMAEKVFNKHHENSSSANVPNSIKKIKVLDFGIFDEWLVFHEEVTQFQVQYQHIKNKFLFSFVEGTLVQAVKNGDWVLLDEVNLASAETLECLSGLLQSSSGSLLLLEKGDTVPIERHPEFRLFACMNPANDAGKRDLPPGLRSRFSEFWVDSPDKDQKDLIMLVSQYIKDFLPPGQQGQEIIESTVSFYNSAKERSLNDLFDGANQKIHFSIRTLTRALAYASSITSMYGLRRALYEGLIMTFVTQLNKEGQIKVKTLIDQFILSGIKNPEKFVSQIPKPPQPNKDLPYISDTHELFNSFWIERGPLKVLDENELSSYVLTPSVESNLANVARAIMSHKYPILLQGPTSAGKTSMIEYIAKRTGHKFVRINNHEHTDLQEYVGSYITDNTGKLVFKEVVSCKLFEIFNLVFQGILVQALRKGCWIVLDELNLAPSDVLEALNRLLDDNRELFIPETQEIVKPHPHFLLFATQNPPGLYGGRKVLSRAFRNRFLELHFDDIPESELGTILENRCKIAPSYAKKIVLVFKTLRNARQRSRIFDGKHGYITLRDLFRWAERRAVGYQALAEDGYMILADKIRKDDDKIAVIEALESVFNVKLNVQKMYEDNFEDVKRKILDTYSIKSGKVPEIIKLLNEVVWTKSMKRLFTLVYKCIKHNEAVLLVGETGCGKTTVCQVLAAFLNRKLHIVNAHQHSETSDFLGSQRPVRGKDLIEEEFRIAVKDFFVLNNIAIPENVENSNLGDLMHNVENFLQSNEHSESSANLRLLYKRSQTVFEWHDGPLVEAMKNGDLFLLDEISLADDSVLERLNSVLEPQKLLVLAEKASEDDTVPELYGAEGFEFLATMNPGGDYGKKELSPALRNRFTEVWAPQVSNQEDLLEIINSKFDHDTKRKDLLRSWNTAEKILQFIDWFSVELNKQRETLISLRDILSWVNFIMVTVDLDISESFFHGGCLVIVDGIGVNPLFGLGGMSQQSASELRNKCRITLENIASKEISKSESTSNIEFSGNSFGVHPFYISLGDYAVQEVKFSLNAPTTLNNCMRVLRALQLKKPVLLEGSPGVGKTALIANLAAISGRKLVRINLSEHTDLTDLFGSDLPVEEDYLKNTSGPEFAWRDGPFLQAMKCGDWILLDELNLASQQVLEGLNACLDHRGAVFIPELQREFLCSSKFRVFGAQNPQSQGGGRKGLPKSFVNRFTQVFVTALEEADLKFIVSSLHPRVSDSVASKMISFVDGIHQELIQSRNFGICGSPWEFNLRDIMRWINLVEAFSNEQVITDCSLPGRFLNMVFIQRVRTLEDRMRIKEIFFNVFGSLPNDIDSNPHFRITPDWLEVGETKLQRKTSYLKSSSHIGEIIHNSLPILQSLMNSVKMNEMVLLTGPTACGKSSIIRLLANLTGNELEEFAMNGGVDTVELLGGFEQADLMRRQENIISHIHQVLTLIVRNLLTSDAGRCTDQISLLQSQFKSIEFHESKKKKDWVERTLELLKTLENLEKQMKFGCGHLFFKIYDLVKYYTNLQNRGVHGSFEWIDGTLIRAMEDGHWVLIDNVNFCSPSVLDRLNSLFEPNGTLMINERGLVDGEVKVIKPHSNFRLFLTMDPKYGEISRAMRNRSVELSMVGHEWMPATALATSTKPRIYDFFKIINSHGLHAHYLQENLYKVHCLIYKFNSEFSSNNLKNDIDDYCIVRLCKLILERSQRGGFYKGLLRKCLDDIYMVEDLLSDCGLAVLPIQTKEILLIAQKDILNLIAEMENKLFEMNLTYSSILEHLSMEQSASYFWPKAIDGSFITVNSKLAKISVRGSLIKSFKHLNSDGKTAFALLKHFVKDLNFDEWNLTLIWLAYSSAVTKSPLLCKLLVFLSFEFDKNAILLLRKFEPSTDENISLYQAHLEIWVRSMFLDFESKKEYFENSAKKLSDLSFIQRSFAFNNGKIGHSQLVFDFVQWLYPLFCVLQKVLREYVYSMENKLSLEVLQFLERLENFWYSVQKQMVEFSEFAIVLKRLKKSINSAPISEYLINKNSLQTEVDALINHIETSIGLNSISRLSNMWKSTAVNTLKNAELLETYEKFKENSSFFNLNVANLKCLLVNLASFSDFESLEAVLNGASTLYYLNEQDKFDTATTELVEVLKAVPTAIFLKLKTSKKNYSEKIDKAIKFESQDENSLIIPLNIIEEFTSRFLRLKTIPAFDKFWIIEERKLLFELSKIYSLSTLEEVKHNLVNIIPKLSGYITQSVHWSYRTPIHLEPLKHDKLKQFLKSATLEANLNNSKSTWVQVYSVMYEQLFTYNNPINLGSFIENFDATVNVDLHLGTSLDGPVLFFKPLSAICGMSIVGESLENVPAYAKNIKLQQLSHLKDFYKFEKFELFSYFHTEFLSTITIMEQLIDGLAESSDWARILKNFFHLIRWSFNSVMPLSKENLTLIFESLNNLQNDASLYSGDIPFDLNLMLLSFTDLLAFSPTTYVNLSKFQIDVSLKFFMFYIPQYPVDPAMYAKYKCLFVEDQIEQVNADIEINLGIERNISGNSSNHTLSYFHQKLSEFSKSLKKYASKLKLRPEKSSINELHRDLQLFIQTIASQRIINDLVQEILNPMTINAAKQKEISLQHNLTAFIEKMETKYSLYLDILLPLYFAIYHLKNALKILVENIKTSGDEKFSRSLSKLLSFNEVSSNVNESESVTATIASLSELISITTLNPDEKIKLQWDLTFSSLLRWNCESLTRSLQNDNLKVTHSLFLSLIEIWAKLQKKEEEDQKSADFYKYKVQETKILTEEEFNEQEFSHSFPDYYENFAFAEENSVLNTEIVNKTLKKESYFKIDDITAHQIRLLHMSTVDSALPKSMLFQEVWGNAFYSSFLAIWKIFANSNLNINGSLDDHAHSGLVFLTDASIKALNVGFPNIFGKYDYYKHPNVTEANQVISLLYSFDKRLSELLEQWPDHVMLLQLSRICTRMVSFPITSPIPKFMVGLELLLQKIDDWEKYASRNVSLKGEMQSISNLVVRWRKLELQSWRDLLDLEDYYSYARTSQLWFHMFRMVSGFIVTDAASSEEAVDENSILSVLDQICLTSKFGEYFGRLELLKIFHKYLTNLQTHFSHFTNNLQKLQSMFSNVYHYYGQFQSVISEEIQSKRKSIMKELQDYVQIASWKEVTVFALKESSIRSHHHLNKYLKKYREVLEMSVKELIQQSNVTAVTEKNDDVFTYENVKIDKIQVVQPIEFSNVGKLEIVGSLVNKMWHFHTKNAENSDVKRVVSSLSDVSTEILNTVKSFQEMQLQPNSGSAKLQKTVRKKALVDLHRCLEYLGIPNRSHNAQKNQNTSIIFFKNSFNLAESYAITEKLWENIDISLPSVKKLFLKAWFNSEKYYFKILAKMTKLRSAALAYSRDLTEREMSKSVSFCEELLHHIFIQRDFIIDHSQYFSSLLFLCGNWAKIYKLQISKVKYSLMPGDKFLFALEDSQNKVDDIIVYLNKVQMLLNAENTSTGILNVETIRNDFILLKQVLQNEWEQYAVKDSGEVFVHLVPTSAIKLLRRTVDAIMVLNIEITKAMKHKPELLHTFKDSNSICDTSSIDLHLKNLEYYEHTEEVINSNVLPKNLSDLVDPCVDSLLVSFQELKRLSSEIEATSFDEEVNSDLDEFGLRQGDLMKQFKLISAASTSRQLKSVIQLLRKISATISVKALSDSVENVAPHQPLFLDAIKIVICCLFPLLYQYTQFFQHFMNGLSSYHRELCKLQFILCSTFTNIFQKGYCLPANSKEEEEGADEEAEGTGFAEGQGEKDVSENVEDQEEVEGLKNETQENRGVPIPEEDNAVEMDLDFEGELEDVNNDGEDEEEGKQQDKDELDEQMGDLDTNDADVVDEKMWGDDNEQTTENEKTEKNSSVNAKDNEVETVANESEFKEKTAKEEDGDNSSVKSDAGDNAHEEENEDALAEEEVEDSNQKENVNKMENLEDNSGVDVKNEESGQNKEEEEEELNLGDELNFEENGQEGKEETNDSENIPDSPIPDSECNEKIPEVENNIDENLIEDNFETADKLNTDDALEEENVDADNTPEEEKEENKMNNNDDGGEKQGNLEEEEAEETEDLLTKEEKFNKESFQQNFGVEGDNGDATEGVLENSFANSVDNANTNTSPENTAENGRKGMKEEMQSTDEQKKSSDPNPRRNMGDALKHWMTKLKNLQDNNELEIPEKEEYNNDATDESAAFMYVKEDDLSDAMQALDTATGEQAKENKITKDDKNEINDSEMEDIEMNEEKLPEENVDYDPVSDVKSSNNKGNELSDQMKKSAIETSESNEIIDESKLEIENNHSDDPKIPNLIEEKITRENLLKDLEDLSDDEEKLDYENLRIELDEGTRKWMADPENRENSLQVWRTCCNLTRELSFELSEQLRLILEPTLATKLKGDYKTGKRLNMRKVIPYIASDYKKDKIWMRRTKPSKRTYQIMLAIDDSKSMSESKSIQLAYQSLTLISTALTQLEAGDISVVSFGEEAKLLHPFEKTFNDEAGATVISRFTFDQGKTRVKEMLECCMGIFEHARGSSNSELWQLQIVISDGICEDHEKIRSLVRKAADQKIMIVFLILDCRKESLLKMTTVSYEEDSTGSMVLQMNKYIETFPFDYYITLRKIELLPEVLSETLRQYYSLVGNH</sequence>
<keyword evidence="8 9" id="KW-0539">Nucleus</keyword>
<dbReference type="FunFam" id="3.40.50.300:FF:001368">
    <property type="entry name" value="Midasin"/>
    <property type="match status" value="1"/>
</dbReference>
<dbReference type="GO" id="GO:0030687">
    <property type="term" value="C:preribosome, large subunit precursor"/>
    <property type="evidence" value="ECO:0007669"/>
    <property type="project" value="TreeGrafter"/>
</dbReference>
<evidence type="ECO:0000256" key="11">
    <source>
        <dbReference type="SAM" id="MobiDB-lite"/>
    </source>
</evidence>
<gene>
    <name evidence="13" type="primary">MDN1</name>
    <name evidence="13" type="ORF">HK099_007688</name>
</gene>
<feature type="compositionally biased region" description="Acidic residues" evidence="11">
    <location>
        <begin position="4348"/>
        <end position="4358"/>
    </location>
</feature>
<feature type="compositionally biased region" description="Acidic residues" evidence="11">
    <location>
        <begin position="4515"/>
        <end position="4528"/>
    </location>
</feature>
<feature type="compositionally biased region" description="Basic and acidic residues" evidence="11">
    <location>
        <begin position="4729"/>
        <end position="4759"/>
    </location>
</feature>
<evidence type="ECO:0000313" key="13">
    <source>
        <dbReference type="EMBL" id="KAJ3224894.1"/>
    </source>
</evidence>
<dbReference type="SUPFAM" id="SSF53300">
    <property type="entry name" value="vWA-like"/>
    <property type="match status" value="1"/>
</dbReference>
<dbReference type="PANTHER" id="PTHR48103">
    <property type="entry name" value="MIDASIN-RELATED"/>
    <property type="match status" value="1"/>
</dbReference>
<keyword evidence="6 9" id="KW-0067">ATP-binding</keyword>
<accession>A0AAD5U8B5</accession>
<dbReference type="PROSITE" id="PS00675">
    <property type="entry name" value="SIGMA54_INTERACT_1"/>
    <property type="match status" value="1"/>
</dbReference>